<protein>
    <submittedName>
        <fullName evidence="10">HBR116Cp</fullName>
    </submittedName>
</protein>
<keyword evidence="7 8" id="KW-0472">Membrane</keyword>
<dbReference type="OrthoDB" id="448280at2759"/>
<dbReference type="Pfam" id="PF02535">
    <property type="entry name" value="Zip"/>
    <property type="match status" value="1"/>
</dbReference>
<keyword evidence="5 8" id="KW-1133">Transmembrane helix</keyword>
<keyword evidence="4 8" id="KW-0812">Transmembrane</keyword>
<dbReference type="GO" id="GO:0005886">
    <property type="term" value="C:plasma membrane"/>
    <property type="evidence" value="ECO:0007669"/>
    <property type="project" value="TreeGrafter"/>
</dbReference>
<feature type="transmembrane region" description="Helical" evidence="8">
    <location>
        <begin position="127"/>
        <end position="147"/>
    </location>
</feature>
<gene>
    <name evidence="10" type="ORF">AW171_hschr2548</name>
</gene>
<keyword evidence="6 8" id="KW-0406">Ion transport</keyword>
<dbReference type="GeneID" id="28722220"/>
<evidence type="ECO:0000256" key="4">
    <source>
        <dbReference type="ARBA" id="ARBA00022692"/>
    </source>
</evidence>
<dbReference type="GO" id="GO:0000007">
    <property type="term" value="F:low-affinity zinc ion transmembrane transporter activity"/>
    <property type="evidence" value="ECO:0007669"/>
    <property type="project" value="TreeGrafter"/>
</dbReference>
<dbReference type="EMBL" id="CP014242">
    <property type="protein sequence ID" value="AMD19017.1"/>
    <property type="molecule type" value="Genomic_DNA"/>
</dbReference>
<feature type="transmembrane region" description="Helical" evidence="8">
    <location>
        <begin position="289"/>
        <end position="309"/>
    </location>
</feature>
<evidence type="ECO:0000313" key="11">
    <source>
        <dbReference type="Proteomes" id="UP000243052"/>
    </source>
</evidence>
<evidence type="ECO:0000256" key="2">
    <source>
        <dbReference type="ARBA" id="ARBA00006939"/>
    </source>
</evidence>
<dbReference type="PANTHER" id="PTHR11040">
    <property type="entry name" value="ZINC/IRON TRANSPORTER"/>
    <property type="match status" value="1"/>
</dbReference>
<evidence type="ECO:0000256" key="6">
    <source>
        <dbReference type="ARBA" id="ARBA00023065"/>
    </source>
</evidence>
<dbReference type="GO" id="GO:0071578">
    <property type="term" value="P:zinc ion import across plasma membrane"/>
    <property type="evidence" value="ECO:0007669"/>
    <property type="project" value="TreeGrafter"/>
</dbReference>
<dbReference type="AlphaFoldDB" id="A0A109UXA7"/>
<feature type="region of interest" description="Disordered" evidence="9">
    <location>
        <begin position="168"/>
        <end position="190"/>
    </location>
</feature>
<evidence type="ECO:0000256" key="8">
    <source>
        <dbReference type="RuleBase" id="RU362088"/>
    </source>
</evidence>
<feature type="transmembrane region" description="Helical" evidence="8">
    <location>
        <begin position="55"/>
        <end position="74"/>
    </location>
</feature>
<feature type="transmembrane region" description="Helical" evidence="8">
    <location>
        <begin position="225"/>
        <end position="248"/>
    </location>
</feature>
<dbReference type="STRING" id="45286.A0A109UXA7"/>
<feature type="transmembrane region" description="Helical" evidence="8">
    <location>
        <begin position="363"/>
        <end position="383"/>
    </location>
</feature>
<evidence type="ECO:0000256" key="1">
    <source>
        <dbReference type="ARBA" id="ARBA00004141"/>
    </source>
</evidence>
<sequence length="384" mass="41919">MTDLDIVSIAHALLRREDNDDHDHDHDQLSLEGEVHSHGHCGDGNEYDGNDGLRVASIFVILAASALGSYFPVLSSKYSFVRFPSWCFFIAKFFGSGVIVATGFIHLLDPAIDTLSGECLGGTFEDYPWALGICMMSLFSLFFVEIITHHYVHKATHSSNLLSDDESIKKEGEPAQASPRTDVSAGHTGSLPGEQHFGHDDFHQDVEQANSKANDMEKEQYFNQLIALFILEFGIIFHSVLVGLVLAVTASNEYVTLFVVLVFHQFFEGLGLGARIAEAKWSRRAITPWVLAAGFAISTPLATAIGLGVKSTYDPASRTAKIVSGVFDSLSAGILIYTGLVELMAHEFLFSNSFKGEGGFRRMMYGFGLMCLGAGSMALLGRWA</sequence>
<dbReference type="PANTHER" id="PTHR11040:SF69">
    <property type="entry name" value="ZINC-REGULATED TRANSPORTER 2"/>
    <property type="match status" value="1"/>
</dbReference>
<feature type="transmembrane region" description="Helical" evidence="8">
    <location>
        <begin position="86"/>
        <end position="107"/>
    </location>
</feature>
<dbReference type="InterPro" id="IPR003689">
    <property type="entry name" value="ZIP"/>
</dbReference>
<comment type="caution">
    <text evidence="8">Lacks conserved residue(s) required for the propagation of feature annotation.</text>
</comment>
<comment type="subcellular location">
    <subcellularLocation>
        <location evidence="1 8">Membrane</location>
        <topology evidence="1 8">Multi-pass membrane protein</topology>
    </subcellularLocation>
</comment>
<evidence type="ECO:0000256" key="7">
    <source>
        <dbReference type="ARBA" id="ARBA00023136"/>
    </source>
</evidence>
<keyword evidence="11" id="KW-1185">Reference proteome</keyword>
<evidence type="ECO:0000256" key="5">
    <source>
        <dbReference type="ARBA" id="ARBA00022989"/>
    </source>
</evidence>
<name>A0A109UXA7_9SACH</name>
<dbReference type="Proteomes" id="UP000243052">
    <property type="component" value="Chromosome ii"/>
</dbReference>
<feature type="transmembrane region" description="Helical" evidence="8">
    <location>
        <begin position="329"/>
        <end position="351"/>
    </location>
</feature>
<dbReference type="NCBIfam" id="TIGR00820">
    <property type="entry name" value="zip"/>
    <property type="match status" value="1"/>
</dbReference>
<organism evidence="10 11">
    <name type="scientific">Eremothecium sinecaudum</name>
    <dbReference type="NCBI Taxonomy" id="45286"/>
    <lineage>
        <taxon>Eukaryota</taxon>
        <taxon>Fungi</taxon>
        <taxon>Dikarya</taxon>
        <taxon>Ascomycota</taxon>
        <taxon>Saccharomycotina</taxon>
        <taxon>Saccharomycetes</taxon>
        <taxon>Saccharomycetales</taxon>
        <taxon>Saccharomycetaceae</taxon>
        <taxon>Eremothecium</taxon>
    </lineage>
</organism>
<reference evidence="10 11" key="1">
    <citation type="submission" date="2016-01" db="EMBL/GenBank/DDBJ databases">
        <title>Genome sequence of the yeast Holleya sinecauda.</title>
        <authorList>
            <person name="Dietrich F.S."/>
        </authorList>
    </citation>
    <scope>NUCLEOTIDE SEQUENCE [LARGE SCALE GENOMIC DNA]</scope>
    <source>
        <strain evidence="10 11">ATCC 58844</strain>
    </source>
</reference>
<proteinExistence type="inferred from homology"/>
<dbReference type="RefSeq" id="XP_017986013.1">
    <property type="nucleotide sequence ID" value="XM_018130524.1"/>
</dbReference>
<accession>A0A109UXA7</accession>
<evidence type="ECO:0000256" key="3">
    <source>
        <dbReference type="ARBA" id="ARBA00022448"/>
    </source>
</evidence>
<dbReference type="InterPro" id="IPR004698">
    <property type="entry name" value="Zn/Fe_permease_fun/pln"/>
</dbReference>
<evidence type="ECO:0000256" key="9">
    <source>
        <dbReference type="SAM" id="MobiDB-lite"/>
    </source>
</evidence>
<comment type="similarity">
    <text evidence="2 8">Belongs to the ZIP transporter (TC 2.A.5) family.</text>
</comment>
<keyword evidence="3 8" id="KW-0813">Transport</keyword>
<evidence type="ECO:0000313" key="10">
    <source>
        <dbReference type="EMBL" id="AMD19017.1"/>
    </source>
</evidence>